<dbReference type="PANTHER" id="PTHR43581">
    <property type="entry name" value="ATP/GTP PHOSPHATASE"/>
    <property type="match status" value="1"/>
</dbReference>
<evidence type="ECO:0000259" key="1">
    <source>
        <dbReference type="Pfam" id="PF13304"/>
    </source>
</evidence>
<evidence type="ECO:0000313" key="2">
    <source>
        <dbReference type="EMBL" id="SNR49183.1"/>
    </source>
</evidence>
<evidence type="ECO:0000313" key="3">
    <source>
        <dbReference type="Proteomes" id="UP000198397"/>
    </source>
</evidence>
<feature type="domain" description="ATPase AAA-type core" evidence="1">
    <location>
        <begin position="314"/>
        <end position="390"/>
    </location>
</feature>
<dbReference type="PIRSF" id="PIRSF034888">
    <property type="entry name" value="P-loop_UCP034888"/>
    <property type="match status" value="1"/>
</dbReference>
<dbReference type="RefSeq" id="WP_143420393.1">
    <property type="nucleotide sequence ID" value="NZ_FZNQ01000009.1"/>
</dbReference>
<dbReference type="Proteomes" id="UP000198397">
    <property type="component" value="Unassembled WGS sequence"/>
</dbReference>
<dbReference type="InterPro" id="IPR014592">
    <property type="entry name" value="P-loop_UCP034888"/>
</dbReference>
<dbReference type="Gene3D" id="3.40.50.300">
    <property type="entry name" value="P-loop containing nucleotide triphosphate hydrolases"/>
    <property type="match status" value="1"/>
</dbReference>
<gene>
    <name evidence="2" type="ORF">SAMN06264855_109121</name>
</gene>
<dbReference type="PANTHER" id="PTHR43581:SF2">
    <property type="entry name" value="EXCINUCLEASE ATPASE SUBUNIT"/>
    <property type="match status" value="1"/>
</dbReference>
<accession>A0A238WS90</accession>
<dbReference type="GO" id="GO:0005524">
    <property type="term" value="F:ATP binding"/>
    <property type="evidence" value="ECO:0007669"/>
    <property type="project" value="InterPro"/>
</dbReference>
<name>A0A238WS90_HALVU</name>
<dbReference type="CDD" id="cd00267">
    <property type="entry name" value="ABC_ATPase"/>
    <property type="match status" value="1"/>
</dbReference>
<dbReference type="Pfam" id="PF13304">
    <property type="entry name" value="AAA_21"/>
    <property type="match status" value="1"/>
</dbReference>
<dbReference type="OrthoDB" id="25344at2157"/>
<dbReference type="InterPro" id="IPR003959">
    <property type="entry name" value="ATPase_AAA_core"/>
</dbReference>
<reference evidence="2 3" key="1">
    <citation type="submission" date="2017-06" db="EMBL/GenBank/DDBJ databases">
        <authorList>
            <person name="Kim H.J."/>
            <person name="Triplett B.A."/>
        </authorList>
    </citation>
    <scope>NUCLEOTIDE SEQUENCE [LARGE SCALE GENOMIC DNA]</scope>
    <source>
        <strain evidence="2 3">DSM 8800</strain>
    </source>
</reference>
<protein>
    <submittedName>
        <fullName evidence="2">AAA ATPase domain-containing protein</fullName>
    </submittedName>
</protein>
<dbReference type="GO" id="GO:0016887">
    <property type="term" value="F:ATP hydrolysis activity"/>
    <property type="evidence" value="ECO:0007669"/>
    <property type="project" value="InterPro"/>
</dbReference>
<keyword evidence="3" id="KW-1185">Reference proteome</keyword>
<dbReference type="SUPFAM" id="SSF52540">
    <property type="entry name" value="P-loop containing nucleoside triphosphate hydrolases"/>
    <property type="match status" value="1"/>
</dbReference>
<dbReference type="AlphaFoldDB" id="A0A238WS90"/>
<proteinExistence type="predicted"/>
<dbReference type="InterPro" id="IPR051396">
    <property type="entry name" value="Bact_Antivir_Def_Nuclease"/>
</dbReference>
<dbReference type="InterPro" id="IPR027417">
    <property type="entry name" value="P-loop_NTPase"/>
</dbReference>
<dbReference type="EMBL" id="FZNQ01000009">
    <property type="protein sequence ID" value="SNR49183.1"/>
    <property type="molecule type" value="Genomic_DNA"/>
</dbReference>
<sequence>MQKIEIQRFGPIKQAEIDVSPLTVLIGPNGSGKSYTAKLLHSYYRSYGDVLFRRVTQKTKKEELLSEDQYDAYEEALQELQNGNEAHVDPSIINAIAEFVYQEMSEKLDRGITSTFSSEAHDLITEGRRKTRFDISTEFGGTEISFWREDENIQTRQFPEINDRVVLVPEGGGFEEVATGTKKEDRGYLFEVPEDALADIDLTTILAVLTLSEIGIGIRTDSRYLPAARSGLLESHKVISQGAFDMLSHAGIEPIEVPAFSGEVKDYLNQIVNMSNKDEGELSDIADDYEQDLLDGEIKIEQKDDRPYPEIKFLQLGREFPLHLISTGVLETAPLILYTRYLLSSDSTLVIEEPEAHLHPENQLKVAHFIVRLSNAGVRVIVTTHSDFFLQQLSHSIRLSQVNEKSRMIAN</sequence>
<organism evidence="2 3">
    <name type="scientific">Halorubrum vacuolatum</name>
    <name type="common">Natronobacterium vacuolatum</name>
    <dbReference type="NCBI Taxonomy" id="63740"/>
    <lineage>
        <taxon>Archaea</taxon>
        <taxon>Methanobacteriati</taxon>
        <taxon>Methanobacteriota</taxon>
        <taxon>Stenosarchaea group</taxon>
        <taxon>Halobacteria</taxon>
        <taxon>Halobacteriales</taxon>
        <taxon>Haloferacaceae</taxon>
        <taxon>Halorubrum</taxon>
    </lineage>
</organism>